<evidence type="ECO:0000313" key="1">
    <source>
        <dbReference type="EMBL" id="GFR65297.1"/>
    </source>
</evidence>
<reference evidence="1 2" key="1">
    <citation type="journal article" date="2021" name="Elife">
        <title>Chloroplast acquisition without the gene transfer in kleptoplastic sea slugs, Plakobranchus ocellatus.</title>
        <authorList>
            <person name="Maeda T."/>
            <person name="Takahashi S."/>
            <person name="Yoshida T."/>
            <person name="Shimamura S."/>
            <person name="Takaki Y."/>
            <person name="Nagai Y."/>
            <person name="Toyoda A."/>
            <person name="Suzuki Y."/>
            <person name="Arimoto A."/>
            <person name="Ishii H."/>
            <person name="Satoh N."/>
            <person name="Nishiyama T."/>
            <person name="Hasebe M."/>
            <person name="Maruyama T."/>
            <person name="Minagawa J."/>
            <person name="Obokata J."/>
            <person name="Shigenobu S."/>
        </authorList>
    </citation>
    <scope>NUCLEOTIDE SEQUENCE [LARGE SCALE GENOMIC DNA]</scope>
</reference>
<evidence type="ECO:0008006" key="3">
    <source>
        <dbReference type="Google" id="ProtNLM"/>
    </source>
</evidence>
<keyword evidence="2" id="KW-1185">Reference proteome</keyword>
<dbReference type="Proteomes" id="UP000762676">
    <property type="component" value="Unassembled WGS sequence"/>
</dbReference>
<protein>
    <recommendedName>
        <fullName evidence="3">Secreted protein</fullName>
    </recommendedName>
</protein>
<accession>A0AAV4EWN8</accession>
<name>A0AAV4EWN8_9GAST</name>
<dbReference type="EMBL" id="BMAT01003943">
    <property type="protein sequence ID" value="GFR65297.1"/>
    <property type="molecule type" value="Genomic_DNA"/>
</dbReference>
<dbReference type="AlphaFoldDB" id="A0AAV4EWN8"/>
<comment type="caution">
    <text evidence="1">The sequence shown here is derived from an EMBL/GenBank/DDBJ whole genome shotgun (WGS) entry which is preliminary data.</text>
</comment>
<evidence type="ECO:0000313" key="2">
    <source>
        <dbReference type="Proteomes" id="UP000762676"/>
    </source>
</evidence>
<proteinExistence type="predicted"/>
<organism evidence="1 2">
    <name type="scientific">Elysia marginata</name>
    <dbReference type="NCBI Taxonomy" id="1093978"/>
    <lineage>
        <taxon>Eukaryota</taxon>
        <taxon>Metazoa</taxon>
        <taxon>Spiralia</taxon>
        <taxon>Lophotrochozoa</taxon>
        <taxon>Mollusca</taxon>
        <taxon>Gastropoda</taxon>
        <taxon>Heterobranchia</taxon>
        <taxon>Euthyneura</taxon>
        <taxon>Panpulmonata</taxon>
        <taxon>Sacoglossa</taxon>
        <taxon>Placobranchoidea</taxon>
        <taxon>Plakobranchidae</taxon>
        <taxon>Elysia</taxon>
    </lineage>
</organism>
<gene>
    <name evidence="1" type="ORF">ElyMa_001944000</name>
</gene>
<sequence>MLVAVVVAAAEVLIVIVWRRVAHRPASSYLLSLDWTIIKFNPLFFPLSTIPPPLLTTASPVYPQRPMEALSSSGHHCVCTLNNSLESHPSRTWRVGEQDINFLDPVSHTRITKVTEVMNSCIIRRTRHKCTCIQTSPPALVLVLHARCRQMS</sequence>